<evidence type="ECO:0000256" key="2">
    <source>
        <dbReference type="ARBA" id="ARBA00022692"/>
    </source>
</evidence>
<feature type="domain" description="Major facilitator superfamily (MFS) profile" evidence="7">
    <location>
        <begin position="291"/>
        <end position="764"/>
    </location>
</feature>
<dbReference type="Gene3D" id="3.20.20.140">
    <property type="entry name" value="Metal-dependent hydrolases"/>
    <property type="match status" value="1"/>
</dbReference>
<keyword evidence="2 6" id="KW-0812">Transmembrane</keyword>
<dbReference type="AlphaFoldDB" id="A0A9P8M8N5"/>
<feature type="transmembrane region" description="Helical" evidence="6">
    <location>
        <begin position="647"/>
        <end position="670"/>
    </location>
</feature>
<evidence type="ECO:0000313" key="9">
    <source>
        <dbReference type="Proteomes" id="UP000764110"/>
    </source>
</evidence>
<dbReference type="InterPro" id="IPR020846">
    <property type="entry name" value="MFS_dom"/>
</dbReference>
<evidence type="ECO:0000259" key="7">
    <source>
        <dbReference type="PROSITE" id="PS50850"/>
    </source>
</evidence>
<evidence type="ECO:0000256" key="4">
    <source>
        <dbReference type="ARBA" id="ARBA00023136"/>
    </source>
</evidence>
<dbReference type="Pfam" id="PF07690">
    <property type="entry name" value="MFS_1"/>
    <property type="match status" value="1"/>
</dbReference>
<dbReference type="Proteomes" id="UP000764110">
    <property type="component" value="Unassembled WGS sequence"/>
</dbReference>
<evidence type="ECO:0000256" key="3">
    <source>
        <dbReference type="ARBA" id="ARBA00022989"/>
    </source>
</evidence>
<feature type="transmembrane region" description="Helical" evidence="6">
    <location>
        <begin position="560"/>
        <end position="584"/>
    </location>
</feature>
<evidence type="ECO:0000256" key="5">
    <source>
        <dbReference type="SAM" id="MobiDB-lite"/>
    </source>
</evidence>
<dbReference type="GO" id="GO:0022857">
    <property type="term" value="F:transmembrane transporter activity"/>
    <property type="evidence" value="ECO:0007669"/>
    <property type="project" value="InterPro"/>
</dbReference>
<comment type="subcellular location">
    <subcellularLocation>
        <location evidence="1">Membrane</location>
        <topology evidence="1">Multi-pass membrane protein</topology>
    </subcellularLocation>
</comment>
<feature type="transmembrane region" description="Helical" evidence="6">
    <location>
        <begin position="706"/>
        <end position="729"/>
    </location>
</feature>
<keyword evidence="3 6" id="KW-1133">Transmembrane helix</keyword>
<feature type="transmembrane region" description="Helical" evidence="6">
    <location>
        <begin position="741"/>
        <end position="762"/>
    </location>
</feature>
<organism evidence="8 9">
    <name type="scientific">Metarhizium humberi</name>
    <dbReference type="NCBI Taxonomy" id="2596975"/>
    <lineage>
        <taxon>Eukaryota</taxon>
        <taxon>Fungi</taxon>
        <taxon>Dikarya</taxon>
        <taxon>Ascomycota</taxon>
        <taxon>Pezizomycotina</taxon>
        <taxon>Sordariomycetes</taxon>
        <taxon>Hypocreomycetidae</taxon>
        <taxon>Hypocreales</taxon>
        <taxon>Clavicipitaceae</taxon>
        <taxon>Metarhizium</taxon>
    </lineage>
</organism>
<feature type="transmembrane region" description="Helical" evidence="6">
    <location>
        <begin position="292"/>
        <end position="315"/>
    </location>
</feature>
<sequence length="787" mass="86023">MVDGCTATLTYPHGIKYNGKKSPVPSIGPPETLRIVVAITGVIAVIAAAKEPYDTHRIEQLELASQDDARRLGVPGITASIQPVHSGPVILKGHSQLISSQHEERAFFLYRGLLDGNACVAVETNSPMAKHQAFPNFYNPITRTSAWLGWCLSQTLDITYTALDPCFNLRIHRCIYLGKSHIIFDNINPILREYFTLNLVAHHDTGPQIEYSSRVLISNAVAIGRGGVASISKMSQFQDGTNQSGHGRDDPFWAPGTVNLNELGESGTGVILHPIPTSDPNDPLNWSTWRKAVNFTIVSFYVLMTFVLLDISFTAWGAYQDELGFSIGDLNAATAFNYSGLAVGCFIFVPLVQKYGRRPFYILSTSIQVAASIWAARTQNRADLWVSNLFAGLGGAISESIVQITIADLFFIHHHAVMNGCYLFIVAAGAFLGPVAAGYVVQSQGWRWIWWWCTILLGVGLVFILLFFEESKYLPAIEGHAQPPNPATLDGQPGQYGPETKPQEMQSSSSQKDVGKLVERTKSNVVLDAAIPMKPISKRLALFTKTEGSIYGDILQPFRLLFTFPAIAYTALTYAVTLAMFAIVTSVQATYLLEPPYNFTPSGIGLMSLAPFIGTFPGIFVGGYLNDKSIIWLSKRNHGVYEPEMRLWLALPSAILMPSSLLMVGLGIAYGTPWPLIAVGFGILGFNLGVTGSVALSYAMDCYHDIIGNAMVGIVFSRNVLSVVVLFTLTPWISGMGLRNMHILVAILCFVILLIPAMLLVWGKKARIALANTYLAMAQKQPTSRDV</sequence>
<feature type="transmembrane region" description="Helical" evidence="6">
    <location>
        <begin position="389"/>
        <end position="410"/>
    </location>
</feature>
<dbReference type="SUPFAM" id="SSF103473">
    <property type="entry name" value="MFS general substrate transporter"/>
    <property type="match status" value="1"/>
</dbReference>
<dbReference type="GO" id="GO:0005886">
    <property type="term" value="C:plasma membrane"/>
    <property type="evidence" value="ECO:0007669"/>
    <property type="project" value="TreeGrafter"/>
</dbReference>
<evidence type="ECO:0000313" key="8">
    <source>
        <dbReference type="EMBL" id="KAH0595777.1"/>
    </source>
</evidence>
<protein>
    <recommendedName>
        <fullName evidence="7">Major facilitator superfamily (MFS) profile domain-containing protein</fullName>
    </recommendedName>
</protein>
<name>A0A9P8M8N5_9HYPO</name>
<evidence type="ECO:0000256" key="1">
    <source>
        <dbReference type="ARBA" id="ARBA00004141"/>
    </source>
</evidence>
<proteinExistence type="predicted"/>
<dbReference type="EMBL" id="JACEFI010000011">
    <property type="protein sequence ID" value="KAH0595777.1"/>
    <property type="molecule type" value="Genomic_DNA"/>
</dbReference>
<feature type="transmembrane region" description="Helical" evidence="6">
    <location>
        <begin position="359"/>
        <end position="377"/>
    </location>
</feature>
<dbReference type="PROSITE" id="PS50850">
    <property type="entry name" value="MFS"/>
    <property type="match status" value="1"/>
</dbReference>
<reference evidence="8 9" key="1">
    <citation type="submission" date="2020-07" db="EMBL/GenBank/DDBJ databases">
        <title>Metarhizium humberi genome.</title>
        <authorList>
            <person name="Lysoe E."/>
        </authorList>
    </citation>
    <scope>NUCLEOTIDE SEQUENCE [LARGE SCALE GENOMIC DNA]</scope>
    <source>
        <strain evidence="8 9">ESALQ1638</strain>
    </source>
</reference>
<gene>
    <name evidence="8" type="ORF">MHUMG1_06325</name>
</gene>
<keyword evidence="9" id="KW-1185">Reference proteome</keyword>
<feature type="transmembrane region" description="Helical" evidence="6">
    <location>
        <begin position="335"/>
        <end position="352"/>
    </location>
</feature>
<feature type="transmembrane region" description="Helical" evidence="6">
    <location>
        <begin position="604"/>
        <end position="626"/>
    </location>
</feature>
<dbReference type="InterPro" id="IPR011701">
    <property type="entry name" value="MFS"/>
</dbReference>
<evidence type="ECO:0000256" key="6">
    <source>
        <dbReference type="SAM" id="Phobius"/>
    </source>
</evidence>
<accession>A0A9P8M8N5</accession>
<feature type="transmembrane region" description="Helical" evidence="6">
    <location>
        <begin position="676"/>
        <end position="699"/>
    </location>
</feature>
<dbReference type="InterPro" id="IPR036259">
    <property type="entry name" value="MFS_trans_sf"/>
</dbReference>
<dbReference type="Gene3D" id="1.20.1250.20">
    <property type="entry name" value="MFS general substrate transporter like domains"/>
    <property type="match status" value="1"/>
</dbReference>
<feature type="transmembrane region" description="Helical" evidence="6">
    <location>
        <begin position="448"/>
        <end position="468"/>
    </location>
</feature>
<dbReference type="PANTHER" id="PTHR23502:SF50">
    <property type="entry name" value="TRANSPORTER, PUTATIVE (AFU_ORTHOLOGUE AFUA_5G00430)-RELATED"/>
    <property type="match status" value="1"/>
</dbReference>
<feature type="transmembrane region" description="Helical" evidence="6">
    <location>
        <begin position="422"/>
        <end position="442"/>
    </location>
</feature>
<keyword evidence="4 6" id="KW-0472">Membrane</keyword>
<feature type="region of interest" description="Disordered" evidence="5">
    <location>
        <begin position="484"/>
        <end position="515"/>
    </location>
</feature>
<dbReference type="PANTHER" id="PTHR23502">
    <property type="entry name" value="MAJOR FACILITATOR SUPERFAMILY"/>
    <property type="match status" value="1"/>
</dbReference>
<comment type="caution">
    <text evidence="8">The sequence shown here is derived from an EMBL/GenBank/DDBJ whole genome shotgun (WGS) entry which is preliminary data.</text>
</comment>
<feature type="compositionally biased region" description="Polar residues" evidence="5">
    <location>
        <begin position="503"/>
        <end position="512"/>
    </location>
</feature>